<comment type="caution">
    <text evidence="5">The sequence shown here is derived from an EMBL/GenBank/DDBJ whole genome shotgun (WGS) entry which is preliminary data.</text>
</comment>
<dbReference type="Proteomes" id="UP000307173">
    <property type="component" value="Unassembled WGS sequence"/>
</dbReference>
<gene>
    <name evidence="5" type="ORF">CANINC_004445</name>
</gene>
<feature type="coiled-coil region" evidence="3">
    <location>
        <begin position="162"/>
        <end position="206"/>
    </location>
</feature>
<feature type="compositionally biased region" description="Basic and acidic residues" evidence="4">
    <location>
        <begin position="75"/>
        <end position="112"/>
    </location>
</feature>
<evidence type="ECO:0000313" key="5">
    <source>
        <dbReference type="EMBL" id="TID14774.1"/>
    </source>
</evidence>
<organism evidence="5 6">
    <name type="scientific">Pichia inconspicua</name>
    <dbReference type="NCBI Taxonomy" id="52247"/>
    <lineage>
        <taxon>Eukaryota</taxon>
        <taxon>Fungi</taxon>
        <taxon>Dikarya</taxon>
        <taxon>Ascomycota</taxon>
        <taxon>Saccharomycotina</taxon>
        <taxon>Pichiomycetes</taxon>
        <taxon>Pichiales</taxon>
        <taxon>Pichiaceae</taxon>
        <taxon>Pichia</taxon>
    </lineage>
</organism>
<evidence type="ECO:0000256" key="4">
    <source>
        <dbReference type="SAM" id="MobiDB-lite"/>
    </source>
</evidence>
<dbReference type="OrthoDB" id="2135053at2759"/>
<keyword evidence="6" id="KW-1185">Reference proteome</keyword>
<protein>
    <recommendedName>
        <fullName evidence="2">rRNA-processing protein FYV7</fullName>
    </recommendedName>
</protein>
<reference evidence="5 6" key="1">
    <citation type="journal article" date="2019" name="Front. Genet.">
        <title>Whole-Genome Sequencing of the Opportunistic Yeast Pathogen Candida inconspicua Uncovers Its Hybrid Origin.</title>
        <authorList>
            <person name="Mixao V."/>
            <person name="Hansen A.P."/>
            <person name="Saus E."/>
            <person name="Boekhout T."/>
            <person name="Lass-Florl C."/>
            <person name="Gabaldon T."/>
        </authorList>
    </citation>
    <scope>NUCLEOTIDE SEQUENCE [LARGE SCALE GENOMIC DNA]</scope>
    <source>
        <strain evidence="5 6">CBS 180</strain>
    </source>
</reference>
<feature type="region of interest" description="Disordered" evidence="4">
    <location>
        <begin position="1"/>
        <end position="50"/>
    </location>
</feature>
<accession>A0A4T0WVJ6</accession>
<comment type="similarity">
    <text evidence="1">Belongs to the FYV7 family.</text>
</comment>
<feature type="region of interest" description="Disordered" evidence="4">
    <location>
        <begin position="75"/>
        <end position="134"/>
    </location>
</feature>
<dbReference type="EMBL" id="SELW01000657">
    <property type="protein sequence ID" value="TID14774.1"/>
    <property type="molecule type" value="Genomic_DNA"/>
</dbReference>
<keyword evidence="3" id="KW-0175">Coiled coil</keyword>
<dbReference type="STRING" id="52247.A0A4T0WVJ6"/>
<proteinExistence type="inferred from homology"/>
<dbReference type="Pfam" id="PF08524">
    <property type="entry name" value="rRNA_processing"/>
    <property type="match status" value="1"/>
</dbReference>
<evidence type="ECO:0000256" key="2">
    <source>
        <dbReference type="ARBA" id="ARBA00018780"/>
    </source>
</evidence>
<dbReference type="AlphaFoldDB" id="A0A4T0WVJ6"/>
<evidence type="ECO:0000256" key="3">
    <source>
        <dbReference type="SAM" id="Coils"/>
    </source>
</evidence>
<evidence type="ECO:0000313" key="6">
    <source>
        <dbReference type="Proteomes" id="UP000307173"/>
    </source>
</evidence>
<name>A0A4T0WVJ6_9ASCO</name>
<evidence type="ECO:0000256" key="1">
    <source>
        <dbReference type="ARBA" id="ARBA00006800"/>
    </source>
</evidence>
<feature type="compositionally biased region" description="Basic and acidic residues" evidence="4">
    <location>
        <begin position="31"/>
        <end position="50"/>
    </location>
</feature>
<dbReference type="InterPro" id="IPR013730">
    <property type="entry name" value="Fyv7/TAP26"/>
</dbReference>
<sequence>MSGANTRGPSRGKFDKHFRGKSNNGRGKSRGMKDTRKYLKGKEGKTEEIRRALTHRANLRKNYFKLLKKEGLDDRMDRDKVFDDESQSLDDHSGADFDSTKTDDPSHRSRTSDDEEDEIVGETSATIYDHKVEPNNRELTEIEKIKQKVSNHEPLTFQERILLKKDRRMKDKERKLQKTREKLDYLKQQNNQRKLQTNRVKQAKTRKGQILMAPRIESLLEKIKQEKGV</sequence>